<dbReference type="InterPro" id="IPR050832">
    <property type="entry name" value="Bact_Acetyltransf"/>
</dbReference>
<evidence type="ECO:0000259" key="4">
    <source>
        <dbReference type="PROSITE" id="PS51186"/>
    </source>
</evidence>
<keyword evidence="2 5" id="KW-0012">Acyltransferase</keyword>
<evidence type="ECO:0000313" key="5">
    <source>
        <dbReference type="EMBL" id="MFC3674727.1"/>
    </source>
</evidence>
<feature type="domain" description="N-acetyltransferase" evidence="4">
    <location>
        <begin position="23"/>
        <end position="155"/>
    </location>
</feature>
<dbReference type="Proteomes" id="UP001595711">
    <property type="component" value="Unassembled WGS sequence"/>
</dbReference>
<keyword evidence="6" id="KW-1185">Reference proteome</keyword>
<dbReference type="EMBL" id="JBHRYJ010000001">
    <property type="protein sequence ID" value="MFC3674727.1"/>
    <property type="molecule type" value="Genomic_DNA"/>
</dbReference>
<reference evidence="6" key="1">
    <citation type="journal article" date="2019" name="Int. J. Syst. Evol. Microbiol.">
        <title>The Global Catalogue of Microorganisms (GCM) 10K type strain sequencing project: providing services to taxonomists for standard genome sequencing and annotation.</title>
        <authorList>
            <consortium name="The Broad Institute Genomics Platform"/>
            <consortium name="The Broad Institute Genome Sequencing Center for Infectious Disease"/>
            <person name="Wu L."/>
            <person name="Ma J."/>
        </authorList>
    </citation>
    <scope>NUCLEOTIDE SEQUENCE [LARGE SCALE GENOMIC DNA]</scope>
    <source>
        <strain evidence="6">KCTC 42182</strain>
    </source>
</reference>
<sequence length="162" mass="18110">MTMVPSERVPAAGTTRRPPRIDHRVRLADARDLSRLHEIAAESYPSFTTDLAALQQEESLFVAEWRTALDGFIVLLPLHDAILVHRLAIAADMRRRGLGGWLLDFATHHARTAGLAGVEIQVSDSDRVRIAWLQRLGFAPMTPTGNRTLLRRPAQHGRDIKP</sequence>
<evidence type="ECO:0000256" key="2">
    <source>
        <dbReference type="ARBA" id="ARBA00023315"/>
    </source>
</evidence>
<name>A0ABV7VD55_9PROT</name>
<proteinExistence type="predicted"/>
<gene>
    <name evidence="5" type="ORF">ACFOOQ_04175</name>
</gene>
<accession>A0ABV7VD55</accession>
<dbReference type="GO" id="GO:0016746">
    <property type="term" value="F:acyltransferase activity"/>
    <property type="evidence" value="ECO:0007669"/>
    <property type="project" value="UniProtKB-KW"/>
</dbReference>
<keyword evidence="1 5" id="KW-0808">Transferase</keyword>
<dbReference type="Pfam" id="PF00583">
    <property type="entry name" value="Acetyltransf_1"/>
    <property type="match status" value="1"/>
</dbReference>
<evidence type="ECO:0000256" key="3">
    <source>
        <dbReference type="SAM" id="MobiDB-lite"/>
    </source>
</evidence>
<dbReference type="PROSITE" id="PS51186">
    <property type="entry name" value="GNAT"/>
    <property type="match status" value="1"/>
</dbReference>
<protein>
    <submittedName>
        <fullName evidence="5">GNAT family N-acetyltransferase</fullName>
        <ecNumber evidence="5">2.3.-.-</ecNumber>
    </submittedName>
</protein>
<evidence type="ECO:0000313" key="6">
    <source>
        <dbReference type="Proteomes" id="UP001595711"/>
    </source>
</evidence>
<dbReference type="PANTHER" id="PTHR43877">
    <property type="entry name" value="AMINOALKYLPHOSPHONATE N-ACETYLTRANSFERASE-RELATED-RELATED"/>
    <property type="match status" value="1"/>
</dbReference>
<dbReference type="EC" id="2.3.-.-" evidence="5"/>
<feature type="region of interest" description="Disordered" evidence="3">
    <location>
        <begin position="1"/>
        <end position="20"/>
    </location>
</feature>
<dbReference type="InterPro" id="IPR000182">
    <property type="entry name" value="GNAT_dom"/>
</dbReference>
<dbReference type="SUPFAM" id="SSF55729">
    <property type="entry name" value="Acyl-CoA N-acyltransferases (Nat)"/>
    <property type="match status" value="1"/>
</dbReference>
<organism evidence="5 6">
    <name type="scientific">Ferrovibrio xuzhouensis</name>
    <dbReference type="NCBI Taxonomy" id="1576914"/>
    <lineage>
        <taxon>Bacteria</taxon>
        <taxon>Pseudomonadati</taxon>
        <taxon>Pseudomonadota</taxon>
        <taxon>Alphaproteobacteria</taxon>
        <taxon>Rhodospirillales</taxon>
        <taxon>Rhodospirillaceae</taxon>
        <taxon>Ferrovibrio</taxon>
    </lineage>
</organism>
<dbReference type="Gene3D" id="3.40.630.30">
    <property type="match status" value="1"/>
</dbReference>
<comment type="caution">
    <text evidence="5">The sequence shown here is derived from an EMBL/GenBank/DDBJ whole genome shotgun (WGS) entry which is preliminary data.</text>
</comment>
<dbReference type="InterPro" id="IPR016181">
    <property type="entry name" value="Acyl_CoA_acyltransferase"/>
</dbReference>
<dbReference type="CDD" id="cd04301">
    <property type="entry name" value="NAT_SF"/>
    <property type="match status" value="1"/>
</dbReference>
<evidence type="ECO:0000256" key="1">
    <source>
        <dbReference type="ARBA" id="ARBA00022679"/>
    </source>
</evidence>
<dbReference type="RefSeq" id="WP_379722124.1">
    <property type="nucleotide sequence ID" value="NZ_JBHRYJ010000001.1"/>
</dbReference>